<dbReference type="AlphaFoldDB" id="A0A024G110"/>
<evidence type="ECO:0000313" key="2">
    <source>
        <dbReference type="EMBL" id="CCI40429.1"/>
    </source>
</evidence>
<sequence length="565" mass="64676">MRTQFENLASNQCVPFPPIEGERIGLAATSSGSIISLQAKWPKNILMEGMIKTRKSSVSVMHERYCVAFVEADSGGSLMVILRSFKSQQVFYQSRNSKHSKAERRKHRFYQNPSSISREELNGLPLSVRDASISEYQLTWMKDWDGKGKFHHYTYGFQMESMDGKIFQCVAQSRSEKRRWLRIVDVLRQLKVANSKDPYFFPKSTRVRGTLRSKEEVKNDQITHHLSYERDRKSSEASLCNDDDDDLQSTVSECASSPRTESDNIEEYKEDERKLDHLTRISGLIDLSQRQESSILLDTELLLEAVQENNTRGEKPNIDTIINSNLQSSSGQSLRSDEIQHIGHGAQSRQDYTSFGSSEIDSVDLDLELTTEKLDLIPSKFQFDNQELSRKFDPSLQVLQFQFGRLGDGERRLERTNWLNEYVYRKAKSFNGYDNLDLIFQLHDAKQQVASVQEATSDRLSVRDSKRRFSSTSDFEISDSDTSISRKQSHARSSSAIALDPFYKSTQLMASTLSKQRLGYVGGMTCQPTLIPAMCFLHIAAQSRDQMHRMITNVNSEDRTAEEEN</sequence>
<evidence type="ECO:0000313" key="3">
    <source>
        <dbReference type="Proteomes" id="UP000053237"/>
    </source>
</evidence>
<dbReference type="InParanoid" id="A0A024G110"/>
<keyword evidence="3" id="KW-1185">Reference proteome</keyword>
<organism evidence="2 3">
    <name type="scientific">Albugo candida</name>
    <dbReference type="NCBI Taxonomy" id="65357"/>
    <lineage>
        <taxon>Eukaryota</taxon>
        <taxon>Sar</taxon>
        <taxon>Stramenopiles</taxon>
        <taxon>Oomycota</taxon>
        <taxon>Peronosporomycetes</taxon>
        <taxon>Albuginales</taxon>
        <taxon>Albuginaceae</taxon>
        <taxon>Albugo</taxon>
    </lineage>
</organism>
<dbReference type="Proteomes" id="UP000053237">
    <property type="component" value="Unassembled WGS sequence"/>
</dbReference>
<dbReference type="STRING" id="65357.A0A024G110"/>
<dbReference type="EMBL" id="CAIX01000008">
    <property type="protein sequence ID" value="CCI40429.1"/>
    <property type="molecule type" value="Genomic_DNA"/>
</dbReference>
<evidence type="ECO:0000256" key="1">
    <source>
        <dbReference type="SAM" id="MobiDB-lite"/>
    </source>
</evidence>
<name>A0A024G110_9STRA</name>
<evidence type="ECO:0008006" key="4">
    <source>
        <dbReference type="Google" id="ProtNLM"/>
    </source>
</evidence>
<gene>
    <name evidence="2" type="ORF">BN9_012130</name>
</gene>
<protein>
    <recommendedName>
        <fullName evidence="4">PH domain-containing protein</fullName>
    </recommendedName>
</protein>
<feature type="region of interest" description="Disordered" evidence="1">
    <location>
        <begin position="233"/>
        <end position="268"/>
    </location>
</feature>
<reference evidence="2 3" key="1">
    <citation type="submission" date="2012-05" db="EMBL/GenBank/DDBJ databases">
        <title>Recombination and specialization in a pathogen metapopulation.</title>
        <authorList>
            <person name="Gardiner A."/>
            <person name="Kemen E."/>
            <person name="Schultz-Larsen T."/>
            <person name="MacLean D."/>
            <person name="Van Oosterhout C."/>
            <person name="Jones J.D.G."/>
        </authorList>
    </citation>
    <scope>NUCLEOTIDE SEQUENCE [LARGE SCALE GENOMIC DNA]</scope>
    <source>
        <strain evidence="2 3">Ac Nc2</strain>
    </source>
</reference>
<feature type="compositionally biased region" description="Polar residues" evidence="1">
    <location>
        <begin position="248"/>
        <end position="259"/>
    </location>
</feature>
<comment type="caution">
    <text evidence="2">The sequence shown here is derived from an EMBL/GenBank/DDBJ whole genome shotgun (WGS) entry which is preliminary data.</text>
</comment>
<proteinExistence type="predicted"/>
<accession>A0A024G110</accession>